<name>A0ABY7VU62_9BACT</name>
<sequence length="103" mass="12175">MLEYFKDRKLKLHPEPVNLRKGFNGLTALSNLENLFAGDVYLFINRRRNLLKGLYWDEGGFCIFNKQLERGTFSDMSEAKTELIFREFLLMIHCCKGAYFKIK</sequence>
<organism evidence="1 2">
    <name type="scientific">Lentisphaera profundi</name>
    <dbReference type="NCBI Taxonomy" id="1658616"/>
    <lineage>
        <taxon>Bacteria</taxon>
        <taxon>Pseudomonadati</taxon>
        <taxon>Lentisphaerota</taxon>
        <taxon>Lentisphaeria</taxon>
        <taxon>Lentisphaerales</taxon>
        <taxon>Lentisphaeraceae</taxon>
        <taxon>Lentisphaera</taxon>
    </lineage>
</organism>
<dbReference type="InterPro" id="IPR008878">
    <property type="entry name" value="Transposase_IS66_Orf2"/>
</dbReference>
<accession>A0ABY7VU62</accession>
<evidence type="ECO:0000313" key="2">
    <source>
        <dbReference type="Proteomes" id="UP001214250"/>
    </source>
</evidence>
<dbReference type="PANTHER" id="PTHR36455:SF1">
    <property type="entry name" value="BLR8292 PROTEIN"/>
    <property type="match status" value="1"/>
</dbReference>
<gene>
    <name evidence="1" type="primary">tnpB</name>
    <name evidence="1" type="ORF">PQO03_04790</name>
</gene>
<dbReference type="NCBIfam" id="NF033819">
    <property type="entry name" value="IS66_TnpB"/>
    <property type="match status" value="1"/>
</dbReference>
<dbReference type="RefSeq" id="WP_274151549.1">
    <property type="nucleotide sequence ID" value="NZ_CP117811.1"/>
</dbReference>
<dbReference type="EMBL" id="CP117811">
    <property type="protein sequence ID" value="WDE97267.1"/>
    <property type="molecule type" value="Genomic_DNA"/>
</dbReference>
<dbReference type="Proteomes" id="UP001214250">
    <property type="component" value="Chromosome 1"/>
</dbReference>
<dbReference type="Pfam" id="PF05717">
    <property type="entry name" value="TnpB_IS66"/>
    <property type="match status" value="1"/>
</dbReference>
<reference evidence="1 2" key="1">
    <citation type="submission" date="2023-02" db="EMBL/GenBank/DDBJ databases">
        <title>Genome sequence of Lentisphaera profundi SAORIC-696.</title>
        <authorList>
            <person name="Kim e."/>
            <person name="Cho J.-C."/>
            <person name="Choi A."/>
            <person name="Kang I."/>
        </authorList>
    </citation>
    <scope>NUCLEOTIDE SEQUENCE [LARGE SCALE GENOMIC DNA]</scope>
    <source>
        <strain evidence="1 2">SAORIC-696</strain>
    </source>
</reference>
<evidence type="ECO:0000313" key="1">
    <source>
        <dbReference type="EMBL" id="WDE97267.1"/>
    </source>
</evidence>
<keyword evidence="2" id="KW-1185">Reference proteome</keyword>
<protein>
    <submittedName>
        <fullName evidence="1">IS66 family insertion sequence element accessory protein TnpB</fullName>
    </submittedName>
</protein>
<proteinExistence type="predicted"/>
<dbReference type="PANTHER" id="PTHR36455">
    <property type="match status" value="1"/>
</dbReference>